<comment type="caution">
    <text evidence="3">The sequence shown here is derived from an EMBL/GenBank/DDBJ whole genome shotgun (WGS) entry which is preliminary data.</text>
</comment>
<dbReference type="Gene3D" id="1.10.10.60">
    <property type="entry name" value="Homeodomain-like"/>
    <property type="match status" value="1"/>
</dbReference>
<dbReference type="SUPFAM" id="SSF46689">
    <property type="entry name" value="Homeodomain-like"/>
    <property type="match status" value="1"/>
</dbReference>
<dbReference type="InterPro" id="IPR022228">
    <property type="entry name" value="DUF3755"/>
</dbReference>
<dbReference type="PANTHER" id="PTHR14000">
    <property type="entry name" value="FINGER CCCH DOMAIN PROTEIN, PUTATIVE (DUF3755)-RELATED"/>
    <property type="match status" value="1"/>
</dbReference>
<protein>
    <recommendedName>
        <fullName evidence="2">Myb-like domain-containing protein</fullName>
    </recommendedName>
</protein>
<dbReference type="AlphaFoldDB" id="A0A835J9D1"/>
<feature type="compositionally biased region" description="Polar residues" evidence="1">
    <location>
        <begin position="32"/>
        <end position="47"/>
    </location>
</feature>
<dbReference type="PANTHER" id="PTHR14000:SF45">
    <property type="entry name" value="FINGER CCCH DOMAIN PROTEIN, PUTATIVE (DUF3755)-RELATED"/>
    <property type="match status" value="1"/>
</dbReference>
<dbReference type="Proteomes" id="UP000657918">
    <property type="component" value="Unassembled WGS sequence"/>
</dbReference>
<evidence type="ECO:0000256" key="1">
    <source>
        <dbReference type="SAM" id="MobiDB-lite"/>
    </source>
</evidence>
<feature type="domain" description="Myb-like" evidence="2">
    <location>
        <begin position="45"/>
        <end position="98"/>
    </location>
</feature>
<feature type="compositionally biased region" description="Polar residues" evidence="1">
    <location>
        <begin position="1"/>
        <end position="11"/>
    </location>
</feature>
<feature type="compositionally biased region" description="Low complexity" evidence="1">
    <location>
        <begin position="12"/>
        <end position="31"/>
    </location>
</feature>
<dbReference type="InterPro" id="IPR001005">
    <property type="entry name" value="SANT/Myb"/>
</dbReference>
<dbReference type="OrthoDB" id="19768at2759"/>
<accession>A0A835J9D1</accession>
<gene>
    <name evidence="3" type="ORF">SADUNF_Sadunf17G0012500</name>
</gene>
<organism evidence="3 4">
    <name type="scientific">Salix dunnii</name>
    <dbReference type="NCBI Taxonomy" id="1413687"/>
    <lineage>
        <taxon>Eukaryota</taxon>
        <taxon>Viridiplantae</taxon>
        <taxon>Streptophyta</taxon>
        <taxon>Embryophyta</taxon>
        <taxon>Tracheophyta</taxon>
        <taxon>Spermatophyta</taxon>
        <taxon>Magnoliopsida</taxon>
        <taxon>eudicotyledons</taxon>
        <taxon>Gunneridae</taxon>
        <taxon>Pentapetalae</taxon>
        <taxon>rosids</taxon>
        <taxon>fabids</taxon>
        <taxon>Malpighiales</taxon>
        <taxon>Salicaceae</taxon>
        <taxon>Saliceae</taxon>
        <taxon>Salix</taxon>
    </lineage>
</organism>
<dbReference type="CDD" id="cd00167">
    <property type="entry name" value="SANT"/>
    <property type="match status" value="1"/>
</dbReference>
<feature type="region of interest" description="Disordered" evidence="1">
    <location>
        <begin position="1"/>
        <end position="47"/>
    </location>
</feature>
<reference evidence="3 4" key="1">
    <citation type="submission" date="2020-10" db="EMBL/GenBank/DDBJ databases">
        <title>Plant Genome Project.</title>
        <authorList>
            <person name="Zhang R.-G."/>
        </authorList>
    </citation>
    <scope>NUCLEOTIDE SEQUENCE [LARGE SCALE GENOMIC DNA]</scope>
    <source>
        <strain evidence="3">FAFU-HL-1</strain>
        <tissue evidence="3">Leaf</tissue>
    </source>
</reference>
<dbReference type="EMBL" id="JADGMS010000017">
    <property type="protein sequence ID" value="KAF9663190.1"/>
    <property type="molecule type" value="Genomic_DNA"/>
</dbReference>
<feature type="region of interest" description="Disordered" evidence="1">
    <location>
        <begin position="98"/>
        <end position="128"/>
    </location>
</feature>
<proteinExistence type="predicted"/>
<feature type="compositionally biased region" description="Basic and acidic residues" evidence="1">
    <location>
        <begin position="98"/>
        <end position="123"/>
    </location>
</feature>
<dbReference type="SMART" id="SM00717">
    <property type="entry name" value="SANT"/>
    <property type="match status" value="1"/>
</dbReference>
<dbReference type="InterPro" id="IPR009057">
    <property type="entry name" value="Homeodomain-like_sf"/>
</dbReference>
<name>A0A835J9D1_9ROSI</name>
<dbReference type="Pfam" id="PF12579">
    <property type="entry name" value="DUF3755"/>
    <property type="match status" value="1"/>
</dbReference>
<evidence type="ECO:0000313" key="3">
    <source>
        <dbReference type="EMBL" id="KAF9663190.1"/>
    </source>
</evidence>
<evidence type="ECO:0000259" key="2">
    <source>
        <dbReference type="SMART" id="SM00717"/>
    </source>
</evidence>
<evidence type="ECO:0000313" key="4">
    <source>
        <dbReference type="Proteomes" id="UP000657918"/>
    </source>
</evidence>
<keyword evidence="4" id="KW-1185">Reference proteome</keyword>
<sequence length="353" mass="39297">MANPSGTHNQEGNQGPSSFNGSNPNNGNLGQDPSSGSTLKHNPGISNDWTGEEQAILEEGLAKFAMETNVVRYAKIALQLPNKTVRDVALRCRWMTKKENSKRRKEDNLVRKSKDKKERHSDPFAKTSNFMVTGPNVTPFVTPMMPLDSDESISYDGETKEGNGDNPAYAIGGIIGELLKQNAQTFHQISANLASYQIQENLSLLHQTRDNIRKVMNGCKAAFILISSHVWRPMILYLERKEIEGGGGHVWRKTSCCLPKFGLNLLVSNQASVQMWGFPKTLLTTPVDVVILHVIRCSNESSIKATETLITDWIKGFRMDDVPELMKQMPPLPVKLNDDLADTILQPPNLSRQ</sequence>